<evidence type="ECO:0000313" key="2">
    <source>
        <dbReference type="EMBL" id="PIR45407.1"/>
    </source>
</evidence>
<reference evidence="2 3" key="1">
    <citation type="submission" date="2017-09" db="EMBL/GenBank/DDBJ databases">
        <title>Depth-based differentiation of microbial function through sediment-hosted aquifers and enrichment of novel symbionts in the deep terrestrial subsurface.</title>
        <authorList>
            <person name="Probst A.J."/>
            <person name="Ladd B."/>
            <person name="Jarett J.K."/>
            <person name="Geller-Mcgrath D.E."/>
            <person name="Sieber C.M."/>
            <person name="Emerson J.B."/>
            <person name="Anantharaman K."/>
            <person name="Thomas B.C."/>
            <person name="Malmstrom R."/>
            <person name="Stieglmeier M."/>
            <person name="Klingl A."/>
            <person name="Woyke T."/>
            <person name="Ryan C.M."/>
            <person name="Banfield J.F."/>
        </authorList>
    </citation>
    <scope>NUCLEOTIDE SEQUENCE [LARGE SCALE GENOMIC DNA]</scope>
    <source>
        <strain evidence="2">CG10_big_fil_rev_8_21_14_0_10_50_13</strain>
    </source>
</reference>
<feature type="domain" description="Antitoxin SocA-like Panacea" evidence="1">
    <location>
        <begin position="30"/>
        <end position="124"/>
    </location>
</feature>
<proteinExistence type="predicted"/>
<dbReference type="InterPro" id="IPR025272">
    <property type="entry name" value="SocA_Panacea"/>
</dbReference>
<sequence length="159" mass="18561">MARVLNAQQIAEYFLWKAQGEKKVVTNKKLQKLLYYAQAWSLVLRDKKLFSNKIEAWVHGPAIREVYFEYKKFGFGPITENINNGLIAKIPAEIKKFLDQVWTVYGKRDAAYLEYLSHSETPWQKAREGLEPHIGSENEISLLEMKKFYSSKLKESQKA</sequence>
<dbReference type="Pfam" id="PF13274">
    <property type="entry name" value="SocA_Panacea"/>
    <property type="match status" value="1"/>
</dbReference>
<gene>
    <name evidence="2" type="ORF">COV09_01625</name>
</gene>
<evidence type="ECO:0000259" key="1">
    <source>
        <dbReference type="Pfam" id="PF13274"/>
    </source>
</evidence>
<protein>
    <recommendedName>
        <fullName evidence="1">Antitoxin SocA-like Panacea domain-containing protein</fullName>
    </recommendedName>
</protein>
<accession>A0A2H0RG11</accession>
<dbReference type="Proteomes" id="UP000230906">
    <property type="component" value="Unassembled WGS sequence"/>
</dbReference>
<organism evidence="2 3">
    <name type="scientific">Candidatus Vogelbacteria bacterium CG10_big_fil_rev_8_21_14_0_10_50_13</name>
    <dbReference type="NCBI Taxonomy" id="1975044"/>
    <lineage>
        <taxon>Bacteria</taxon>
        <taxon>Candidatus Vogeliibacteriota</taxon>
    </lineage>
</organism>
<name>A0A2H0RG11_9BACT</name>
<dbReference type="AlphaFoldDB" id="A0A2H0RG11"/>
<comment type="caution">
    <text evidence="2">The sequence shown here is derived from an EMBL/GenBank/DDBJ whole genome shotgun (WGS) entry which is preliminary data.</text>
</comment>
<dbReference type="EMBL" id="PCYJ01000023">
    <property type="protein sequence ID" value="PIR45407.1"/>
    <property type="molecule type" value="Genomic_DNA"/>
</dbReference>
<evidence type="ECO:0000313" key="3">
    <source>
        <dbReference type="Proteomes" id="UP000230906"/>
    </source>
</evidence>